<dbReference type="GO" id="GO:0006953">
    <property type="term" value="P:acute-phase response"/>
    <property type="evidence" value="ECO:0007669"/>
    <property type="project" value="UniProtKB-KW"/>
</dbReference>
<dbReference type="Gene3D" id="1.20.1250.10">
    <property type="match status" value="1"/>
</dbReference>
<feature type="region of interest" description="Disordered" evidence="5">
    <location>
        <begin position="51"/>
        <end position="70"/>
    </location>
</feature>
<evidence type="ECO:0000256" key="5">
    <source>
        <dbReference type="SAM" id="MobiDB-lite"/>
    </source>
</evidence>
<evidence type="ECO:0000256" key="1">
    <source>
        <dbReference type="ARBA" id="ARBA00007432"/>
    </source>
</evidence>
<comment type="similarity">
    <text evidence="1">Belongs to the IL-6 superfamily.</text>
</comment>
<dbReference type="GO" id="GO:0005138">
    <property type="term" value="F:interleukin-6 receptor binding"/>
    <property type="evidence" value="ECO:0007669"/>
    <property type="project" value="InterPro"/>
</dbReference>
<dbReference type="Proteomes" id="UP000314294">
    <property type="component" value="Unassembled WGS sequence"/>
</dbReference>
<reference evidence="6 7" key="1">
    <citation type="submission" date="2019-03" db="EMBL/GenBank/DDBJ databases">
        <title>First draft genome of Liparis tanakae, snailfish: a comprehensive survey of snailfish specific genes.</title>
        <authorList>
            <person name="Kim W."/>
            <person name="Song I."/>
            <person name="Jeong J.-H."/>
            <person name="Kim D."/>
            <person name="Kim S."/>
            <person name="Ryu S."/>
            <person name="Song J.Y."/>
            <person name="Lee S.K."/>
        </authorList>
    </citation>
    <scope>NUCLEOTIDE SEQUENCE [LARGE SCALE GENOMIC DNA]</scope>
    <source>
        <tissue evidence="6">Muscle</tissue>
    </source>
</reference>
<accession>A0A4Z2EJG4</accession>
<dbReference type="InterPro" id="IPR003574">
    <property type="entry name" value="IL-6-like"/>
</dbReference>
<protein>
    <recommendedName>
        <fullName evidence="2">Interleukin-6</fullName>
    </recommendedName>
</protein>
<proteinExistence type="inferred from homology"/>
<evidence type="ECO:0000313" key="7">
    <source>
        <dbReference type="Proteomes" id="UP000314294"/>
    </source>
</evidence>
<dbReference type="EMBL" id="SRLO01006307">
    <property type="protein sequence ID" value="TNN28895.1"/>
    <property type="molecule type" value="Genomic_DNA"/>
</dbReference>
<dbReference type="GO" id="GO:0030154">
    <property type="term" value="P:cell differentiation"/>
    <property type="evidence" value="ECO:0007669"/>
    <property type="project" value="InterPro"/>
</dbReference>
<keyword evidence="3" id="KW-0011">Acute phase</keyword>
<sequence length="210" mass="23136">MTARGKANATSSDPQHHQRKLNKWLPAAQHDLSTQSSPVCLPLCGAPLGDTPADMPAGEPSGEEQAGPSDLLGGSPVWHMVLGATKRHQMEEACLHRLAHGLYIYTVLLKHVEKEYPGNVICSVVKCYSGLLINLIKHKMRNPEQVTALSSNQEAQLLGGLNHLDAFQRKMTAHSILRQLHHFLVDSKRAITKKENGKNVRQAFGTYQLL</sequence>
<evidence type="ECO:0000256" key="2">
    <source>
        <dbReference type="ARBA" id="ARBA00019464"/>
    </source>
</evidence>
<evidence type="ECO:0000256" key="4">
    <source>
        <dbReference type="ARBA" id="ARBA00023441"/>
    </source>
</evidence>
<dbReference type="OrthoDB" id="8943569at2759"/>
<comment type="caution">
    <text evidence="6">The sequence shown here is derived from an EMBL/GenBank/DDBJ whole genome shotgun (WGS) entry which is preliminary data.</text>
</comment>
<gene>
    <name evidence="6" type="primary">il6</name>
    <name evidence="6" type="ORF">EYF80_060957</name>
</gene>
<evidence type="ECO:0000256" key="3">
    <source>
        <dbReference type="ARBA" id="ARBA00022486"/>
    </source>
</evidence>
<evidence type="ECO:0000313" key="6">
    <source>
        <dbReference type="EMBL" id="TNN28895.1"/>
    </source>
</evidence>
<feature type="region of interest" description="Disordered" evidence="5">
    <location>
        <begin position="1"/>
        <end position="28"/>
    </location>
</feature>
<comment type="function">
    <text evidence="4">Cytokine with a wide variety of biological functions in immunity, tissue regeneration, and metabolism. Binds to IL6R, then the complex associates to the signaling subunit IL6ST/gp130 to trigger the intracellular IL6-signaling pathway. The interaction with the membrane-bound IL6R and IL6ST stimulates 'classic signaling', whereas the binding of IL6 and soluble IL6R to IL6ST stimulates 'trans-signaling'. Alternatively, 'cluster signaling' occurs when membrane-bound IL6:IL6R complexes on transmitter cells activate IL6ST receptors on neighboring receiver cells.</text>
</comment>
<dbReference type="InterPro" id="IPR009079">
    <property type="entry name" value="4_helix_cytokine-like_core"/>
</dbReference>
<keyword evidence="7" id="KW-1185">Reference proteome</keyword>
<dbReference type="AlphaFoldDB" id="A0A4Z2EJG4"/>
<dbReference type="SUPFAM" id="SSF47266">
    <property type="entry name" value="4-helical cytokines"/>
    <property type="match status" value="1"/>
</dbReference>
<dbReference type="PANTHER" id="PTHR48494">
    <property type="entry name" value="INTERLEUKIN-6"/>
    <property type="match status" value="1"/>
</dbReference>
<dbReference type="GO" id="GO:0005615">
    <property type="term" value="C:extracellular space"/>
    <property type="evidence" value="ECO:0007669"/>
    <property type="project" value="InterPro"/>
</dbReference>
<organism evidence="6 7">
    <name type="scientific">Liparis tanakae</name>
    <name type="common">Tanaka's snailfish</name>
    <dbReference type="NCBI Taxonomy" id="230148"/>
    <lineage>
        <taxon>Eukaryota</taxon>
        <taxon>Metazoa</taxon>
        <taxon>Chordata</taxon>
        <taxon>Craniata</taxon>
        <taxon>Vertebrata</taxon>
        <taxon>Euteleostomi</taxon>
        <taxon>Actinopterygii</taxon>
        <taxon>Neopterygii</taxon>
        <taxon>Teleostei</taxon>
        <taxon>Neoteleostei</taxon>
        <taxon>Acanthomorphata</taxon>
        <taxon>Eupercaria</taxon>
        <taxon>Perciformes</taxon>
        <taxon>Cottioidei</taxon>
        <taxon>Cottales</taxon>
        <taxon>Liparidae</taxon>
        <taxon>Liparis</taxon>
    </lineage>
</organism>
<dbReference type="Pfam" id="PF00489">
    <property type="entry name" value="IL6"/>
    <property type="match status" value="1"/>
</dbReference>
<dbReference type="PANTHER" id="PTHR48494:SF1">
    <property type="entry name" value="INTERLEUKIN-6"/>
    <property type="match status" value="1"/>
</dbReference>
<name>A0A4Z2EJG4_9TELE</name>